<evidence type="ECO:0000313" key="2">
    <source>
        <dbReference type="Proteomes" id="UP001153365"/>
    </source>
</evidence>
<organism evidence="1 2">
    <name type="scientific">Phakopsora pachyrhizi</name>
    <name type="common">Asian soybean rust disease fungus</name>
    <dbReference type="NCBI Taxonomy" id="170000"/>
    <lineage>
        <taxon>Eukaryota</taxon>
        <taxon>Fungi</taxon>
        <taxon>Dikarya</taxon>
        <taxon>Basidiomycota</taxon>
        <taxon>Pucciniomycotina</taxon>
        <taxon>Pucciniomycetes</taxon>
        <taxon>Pucciniales</taxon>
        <taxon>Phakopsoraceae</taxon>
        <taxon>Phakopsora</taxon>
    </lineage>
</organism>
<accession>A0AAV0BC32</accession>
<keyword evidence="2" id="KW-1185">Reference proteome</keyword>
<dbReference type="AlphaFoldDB" id="A0AAV0BC32"/>
<sequence length="66" mass="7563">MADRLHNHSKNLKVYRSSFADYGSKTHSSHALQNSHLIAAQSRYRRIKPIDAEYCIKGAYNRGSQN</sequence>
<gene>
    <name evidence="1" type="ORF">PPACK8108_LOCUS16862</name>
</gene>
<dbReference type="EMBL" id="CALTRL010004651">
    <property type="protein sequence ID" value="CAH7683386.1"/>
    <property type="molecule type" value="Genomic_DNA"/>
</dbReference>
<name>A0AAV0BC32_PHAPC</name>
<evidence type="ECO:0000313" key="1">
    <source>
        <dbReference type="EMBL" id="CAH7683386.1"/>
    </source>
</evidence>
<reference evidence="1" key="1">
    <citation type="submission" date="2022-06" db="EMBL/GenBank/DDBJ databases">
        <authorList>
            <consortium name="SYNGENTA / RWTH Aachen University"/>
        </authorList>
    </citation>
    <scope>NUCLEOTIDE SEQUENCE</scope>
</reference>
<proteinExistence type="predicted"/>
<comment type="caution">
    <text evidence="1">The sequence shown here is derived from an EMBL/GenBank/DDBJ whole genome shotgun (WGS) entry which is preliminary data.</text>
</comment>
<protein>
    <submittedName>
        <fullName evidence="1">Uncharacterized protein</fullName>
    </submittedName>
</protein>
<dbReference type="Proteomes" id="UP001153365">
    <property type="component" value="Unassembled WGS sequence"/>
</dbReference>